<evidence type="ECO:0000256" key="2">
    <source>
        <dbReference type="ARBA" id="ARBA00022771"/>
    </source>
</evidence>
<dbReference type="Gene3D" id="3.30.60.190">
    <property type="match status" value="1"/>
</dbReference>
<dbReference type="VEuPathDB" id="AmoebaDB:EHI7A_123080"/>
<dbReference type="GO" id="GO:0000463">
    <property type="term" value="P:maturation of LSU-rRNA from tricistronic rRNA transcript (SSU-rRNA, 5.8S rRNA, LSU-rRNA)"/>
    <property type="evidence" value="ECO:0007669"/>
    <property type="project" value="TreeGrafter"/>
</dbReference>
<organism evidence="6 7">
    <name type="scientific">Entamoeba histolytica</name>
    <dbReference type="NCBI Taxonomy" id="5759"/>
    <lineage>
        <taxon>Eukaryota</taxon>
        <taxon>Amoebozoa</taxon>
        <taxon>Evosea</taxon>
        <taxon>Archamoebae</taxon>
        <taxon>Mastigamoebida</taxon>
        <taxon>Entamoebidae</taxon>
        <taxon>Entamoeba</taxon>
    </lineage>
</organism>
<dbReference type="AlphaFoldDB" id="A0A175JDB6"/>
<proteinExistence type="predicted"/>
<dbReference type="GO" id="GO:0008270">
    <property type="term" value="F:zinc ion binding"/>
    <property type="evidence" value="ECO:0007669"/>
    <property type="project" value="UniProtKB-UniRule"/>
</dbReference>
<evidence type="ECO:0000313" key="7">
    <source>
        <dbReference type="Proteomes" id="UP000078387"/>
    </source>
</evidence>
<keyword evidence="2 4" id="KW-0863">Zinc-finger</keyword>
<comment type="caution">
    <text evidence="6">The sequence shown here is derived from an EMBL/GenBank/DDBJ whole genome shotgun (WGS) entry which is preliminary data.</text>
</comment>
<dbReference type="EMBL" id="BDEQ01000001">
    <property type="protein sequence ID" value="GAT91641.1"/>
    <property type="molecule type" value="Genomic_DNA"/>
</dbReference>
<dbReference type="GO" id="GO:0005634">
    <property type="term" value="C:nucleus"/>
    <property type="evidence" value="ECO:0007669"/>
    <property type="project" value="TreeGrafter"/>
</dbReference>
<dbReference type="InterPro" id="IPR051639">
    <property type="entry name" value="BCD1"/>
</dbReference>
<dbReference type="VEuPathDB" id="AmoebaDB:EHI5A_165200"/>
<reference evidence="6 7" key="1">
    <citation type="submission" date="2016-05" db="EMBL/GenBank/DDBJ databases">
        <title>First whole genome sequencing of Entamoeba histolytica HM1:IMSS-clone-6.</title>
        <authorList>
            <person name="Mukherjee Avik.K."/>
            <person name="Izumyama S."/>
            <person name="Nakada-Tsukui K."/>
            <person name="Nozaki T."/>
        </authorList>
    </citation>
    <scope>NUCLEOTIDE SEQUENCE [LARGE SCALE GENOMIC DNA]</scope>
    <source>
        <strain evidence="6 7">HM1:IMSS clone 6</strain>
    </source>
</reference>
<evidence type="ECO:0000256" key="4">
    <source>
        <dbReference type="PROSITE-ProRule" id="PRU00453"/>
    </source>
</evidence>
<evidence type="ECO:0000313" key="6">
    <source>
        <dbReference type="EMBL" id="GAT91641.1"/>
    </source>
</evidence>
<dbReference type="Pfam" id="PF04438">
    <property type="entry name" value="zf-HIT"/>
    <property type="match status" value="1"/>
</dbReference>
<dbReference type="PANTHER" id="PTHR13483">
    <property type="entry name" value="BOX C_D SNORNA PROTEIN 1-RELATED"/>
    <property type="match status" value="1"/>
</dbReference>
<gene>
    <name evidence="6" type="ORF">CL6EHI_148030</name>
</gene>
<dbReference type="SUPFAM" id="SSF144232">
    <property type="entry name" value="HIT/MYND zinc finger-like"/>
    <property type="match status" value="1"/>
</dbReference>
<dbReference type="InterPro" id="IPR007529">
    <property type="entry name" value="Znf_HIT"/>
</dbReference>
<evidence type="ECO:0000259" key="5">
    <source>
        <dbReference type="PROSITE" id="PS51083"/>
    </source>
</evidence>
<dbReference type="PROSITE" id="PS51083">
    <property type="entry name" value="ZF_HIT"/>
    <property type="match status" value="1"/>
</dbReference>
<dbReference type="VEuPathDB" id="AmoebaDB:KM1_202580"/>
<dbReference type="CDD" id="cd23024">
    <property type="entry name" value="zf-HIT_ZNHIT2-3"/>
    <property type="match status" value="1"/>
</dbReference>
<evidence type="ECO:0000256" key="3">
    <source>
        <dbReference type="ARBA" id="ARBA00022833"/>
    </source>
</evidence>
<dbReference type="GO" id="GO:0000492">
    <property type="term" value="P:box C/D snoRNP assembly"/>
    <property type="evidence" value="ECO:0007669"/>
    <property type="project" value="TreeGrafter"/>
</dbReference>
<dbReference type="VEuPathDB" id="AmoebaDB:EHI_148030"/>
<dbReference type="GO" id="GO:0048254">
    <property type="term" value="P:snoRNA localization"/>
    <property type="evidence" value="ECO:0007669"/>
    <property type="project" value="TreeGrafter"/>
</dbReference>
<feature type="domain" description="HIT-type" evidence="5">
    <location>
        <begin position="8"/>
        <end position="40"/>
    </location>
</feature>
<dbReference type="VEuPathDB" id="AmoebaDB:EHI8A_131880"/>
<dbReference type="GO" id="GO:0070761">
    <property type="term" value="C:pre-snoRNP complex"/>
    <property type="evidence" value="ECO:0007669"/>
    <property type="project" value="TreeGrafter"/>
</dbReference>
<dbReference type="PANTHER" id="PTHR13483:SF11">
    <property type="entry name" value="ZINC FINGER HIT DOMAIN-CONTAINING PROTEIN 3"/>
    <property type="match status" value="1"/>
</dbReference>
<keyword evidence="1" id="KW-0479">Metal-binding</keyword>
<evidence type="ECO:0000256" key="1">
    <source>
        <dbReference type="ARBA" id="ARBA00022723"/>
    </source>
</evidence>
<keyword evidence="3" id="KW-0862">Zinc</keyword>
<protein>
    <recommendedName>
        <fullName evidence="5">HIT-type domain-containing protein</fullName>
    </recommendedName>
</protein>
<name>A0A175JDB6_ENTHI</name>
<sequence length="137" mass="15980">MQRDDILCQICTSNKAKYKCPKCLTPYCTVSCFKKHKSQCKEEIKKSEPILPKRKDKKTNYLSDTIKEKILEDKRLLEILQIPRTIELLKIVQEEGVDTLKSLMYGETPDDIIFQNFAMRLLQAVGLRDSQGKKRKI</sequence>
<dbReference type="Proteomes" id="UP000078387">
    <property type="component" value="Unassembled WGS sequence"/>
</dbReference>
<dbReference type="eggNOG" id="ENOG502R01E">
    <property type="taxonomic scope" value="Eukaryota"/>
</dbReference>
<accession>A0A175JDB6</accession>